<dbReference type="Gene3D" id="3.40.50.740">
    <property type="match status" value="1"/>
</dbReference>
<sequence>MTMTDMATRPTPLETPVPRRSFMKWSAAAGGAAAAVGVGAHYGLLPVASASAEPSGGDDAGEKVVWSSCNVNCGSRCPLLMTVVDGQIVRVDSDPTGDDEMGTQQIRACVRGRSIRQRIYNPDRLKHPMKRVGKRGSGEFEQITWEEAYDTIAASLKKTIEKYGNEAVYLNYGTGALGGTVAKSWPPASSPIARLMNCMGGYLNHYGTYSTAQISAATPYTYGAGAGNNSFDDIVHSKLVVLWGNNPHETRMSGGGETFVTQTAKRQSDTKFIVIDPRYTDTAVSIADEWVPLRPGTDAALVAGLAHVMISENLHDQEFLDTYCVGFDEEHLPEGAPAGGSYHSYVMGLGRDGVEKTPEWAATITGIPASRIVQLARTIAQAKPCAIVQGWGPQRHANGENSARAVMLLAALTGNVGITGGGTGAREGSYQLSLSAFPTLTNPVKTSIPVFLWTDAIERATEMTATADGIQGKDRLEVPIKFIWNYAGNALINQHSDANRTARLLEDESLCEMIVVIENQMTASAKFADILLPDVSNSEQPDLVTQGSAGSLGYLIFADQVIEPLFECRTVYEMCTEIADRMGVKAEFTEGMTQEDWLRKVYAESQAKEPDLPSFEELREKGIFKKKNPAGTVIGLQAFREDPVANPLKTPSGKIEIYSSLLQKLDETWTLPEGDRITPLPEYTPTWEGAELAGTGDAPLQMIGHHYKSRTHSTYGNVAWMQEAHPQLVWVNTLDAKARGIENGDVVQVFNERGRIELKAHVTSRIAPGVVSVPQGAWYAPDKDGVDKGGCTNTLTSWHPSPLAKGNPQHTNLVQIEKA</sequence>
<keyword evidence="4" id="KW-0004">4Fe-4S</keyword>
<organism evidence="12 13">
    <name type="scientific">Cellulomonas chengniuliangii</name>
    <dbReference type="NCBI Taxonomy" id="2968084"/>
    <lineage>
        <taxon>Bacteria</taxon>
        <taxon>Bacillati</taxon>
        <taxon>Actinomycetota</taxon>
        <taxon>Actinomycetes</taxon>
        <taxon>Micrococcales</taxon>
        <taxon>Cellulomonadaceae</taxon>
        <taxon>Cellulomonas</taxon>
    </lineage>
</organism>
<comment type="cofactor">
    <cofactor evidence="1">
        <name>Mo-bis(molybdopterin guanine dinucleotide)</name>
        <dbReference type="ChEBI" id="CHEBI:60539"/>
    </cofactor>
</comment>
<keyword evidence="5" id="KW-0500">Molybdenum</keyword>
<dbReference type="InterPro" id="IPR006311">
    <property type="entry name" value="TAT_signal"/>
</dbReference>
<keyword evidence="7" id="KW-0732">Signal</keyword>
<dbReference type="InterPro" id="IPR006657">
    <property type="entry name" value="MoPterin_dinucl-bd_dom"/>
</dbReference>
<dbReference type="InterPro" id="IPR011888">
    <property type="entry name" value="Anaer_DMSO_reductase"/>
</dbReference>
<dbReference type="SMART" id="SM00926">
    <property type="entry name" value="Molybdop_Fe4S4"/>
    <property type="match status" value="1"/>
</dbReference>
<dbReference type="SUPFAM" id="SSF53706">
    <property type="entry name" value="Formate dehydrogenase/DMSO reductase, domains 1-3"/>
    <property type="match status" value="1"/>
</dbReference>
<evidence type="ECO:0000256" key="1">
    <source>
        <dbReference type="ARBA" id="ARBA00001942"/>
    </source>
</evidence>
<keyword evidence="9" id="KW-0408">Iron</keyword>
<comment type="cofactor">
    <cofactor evidence="2">
        <name>[4Fe-4S] cluster</name>
        <dbReference type="ChEBI" id="CHEBI:49883"/>
    </cofactor>
</comment>
<dbReference type="EMBL" id="CP101988">
    <property type="protein sequence ID" value="UUI75336.1"/>
    <property type="molecule type" value="Genomic_DNA"/>
</dbReference>
<dbReference type="InterPro" id="IPR050612">
    <property type="entry name" value="Prok_Mopterin_Oxidored"/>
</dbReference>
<dbReference type="Proteomes" id="UP001316189">
    <property type="component" value="Chromosome"/>
</dbReference>
<dbReference type="PROSITE" id="PS51318">
    <property type="entry name" value="TAT"/>
    <property type="match status" value="1"/>
</dbReference>
<evidence type="ECO:0000256" key="5">
    <source>
        <dbReference type="ARBA" id="ARBA00022505"/>
    </source>
</evidence>
<comment type="similarity">
    <text evidence="3">Belongs to the prokaryotic molybdopterin-containing oxidoreductase family.</text>
</comment>
<evidence type="ECO:0000256" key="3">
    <source>
        <dbReference type="ARBA" id="ARBA00010312"/>
    </source>
</evidence>
<dbReference type="InterPro" id="IPR019546">
    <property type="entry name" value="TAT_signal_bac_arc"/>
</dbReference>
<evidence type="ECO:0000256" key="8">
    <source>
        <dbReference type="ARBA" id="ARBA00023002"/>
    </source>
</evidence>
<evidence type="ECO:0000313" key="13">
    <source>
        <dbReference type="Proteomes" id="UP001316189"/>
    </source>
</evidence>
<dbReference type="Pfam" id="PF04879">
    <property type="entry name" value="Molybdop_Fe4S4"/>
    <property type="match status" value="1"/>
</dbReference>
<evidence type="ECO:0000256" key="7">
    <source>
        <dbReference type="ARBA" id="ARBA00022729"/>
    </source>
</evidence>
<dbReference type="RefSeq" id="WP_227568586.1">
    <property type="nucleotide sequence ID" value="NZ_CP101988.1"/>
</dbReference>
<dbReference type="Gene3D" id="3.40.228.10">
    <property type="entry name" value="Dimethylsulfoxide Reductase, domain 2"/>
    <property type="match status" value="2"/>
</dbReference>
<accession>A0ABY5L1I4</accession>
<keyword evidence="13" id="KW-1185">Reference proteome</keyword>
<evidence type="ECO:0000313" key="12">
    <source>
        <dbReference type="EMBL" id="UUI75336.1"/>
    </source>
</evidence>
<dbReference type="PROSITE" id="PS00932">
    <property type="entry name" value="MOLYBDOPTERIN_PROK_3"/>
    <property type="match status" value="1"/>
</dbReference>
<name>A0ABY5L1I4_9CELL</name>
<dbReference type="PANTHER" id="PTHR43742">
    <property type="entry name" value="TRIMETHYLAMINE-N-OXIDE REDUCTASE"/>
    <property type="match status" value="1"/>
</dbReference>
<protein>
    <submittedName>
        <fullName evidence="12">Molybdopterin-dependent oxidoreductase</fullName>
    </submittedName>
</protein>
<feature type="domain" description="4Fe-4S Mo/W bis-MGD-type" evidence="11">
    <location>
        <begin position="62"/>
        <end position="123"/>
    </location>
</feature>
<dbReference type="CDD" id="cd02794">
    <property type="entry name" value="MopB_CT_DmsA-EC"/>
    <property type="match status" value="1"/>
</dbReference>
<gene>
    <name evidence="12" type="ORF">NP064_16495</name>
</gene>
<dbReference type="Pfam" id="PF01568">
    <property type="entry name" value="Molydop_binding"/>
    <property type="match status" value="1"/>
</dbReference>
<dbReference type="Gene3D" id="3.40.50.12440">
    <property type="match status" value="1"/>
</dbReference>
<reference evidence="12 13" key="1">
    <citation type="submission" date="2022-07" db="EMBL/GenBank/DDBJ databases">
        <title>Novel species in genus cellulomonas.</title>
        <authorList>
            <person name="Ye L."/>
        </authorList>
    </citation>
    <scope>NUCLEOTIDE SEQUENCE [LARGE SCALE GENOMIC DNA]</scope>
    <source>
        <strain evidence="13">zg-Y338</strain>
    </source>
</reference>
<dbReference type="InterPro" id="IPR006655">
    <property type="entry name" value="Mopterin_OxRdtase_prok_CS"/>
</dbReference>
<dbReference type="InterPro" id="IPR009010">
    <property type="entry name" value="Asp_de-COase-like_dom_sf"/>
</dbReference>
<dbReference type="PROSITE" id="PS00551">
    <property type="entry name" value="MOLYBDOPTERIN_PROK_1"/>
    <property type="match status" value="1"/>
</dbReference>
<dbReference type="InterPro" id="IPR027467">
    <property type="entry name" value="MopterinOxRdtase_cofactor_BS"/>
</dbReference>
<dbReference type="PANTHER" id="PTHR43742:SF8">
    <property type="entry name" value="ANAEROBIC DIMETHYL SULFOXIDE REDUCTASE, SUBUNIT A"/>
    <property type="match status" value="1"/>
</dbReference>
<evidence type="ECO:0000256" key="4">
    <source>
        <dbReference type="ARBA" id="ARBA00022485"/>
    </source>
</evidence>
<evidence type="ECO:0000259" key="11">
    <source>
        <dbReference type="PROSITE" id="PS51669"/>
    </source>
</evidence>
<keyword evidence="6" id="KW-0479">Metal-binding</keyword>
<evidence type="ECO:0000256" key="2">
    <source>
        <dbReference type="ARBA" id="ARBA00001966"/>
    </source>
</evidence>
<dbReference type="Pfam" id="PF00384">
    <property type="entry name" value="Molybdopterin"/>
    <property type="match status" value="1"/>
</dbReference>
<dbReference type="CDD" id="cd02770">
    <property type="entry name" value="MopB_DmsA-EC"/>
    <property type="match status" value="1"/>
</dbReference>
<keyword evidence="8" id="KW-0560">Oxidoreductase</keyword>
<evidence type="ECO:0000256" key="10">
    <source>
        <dbReference type="ARBA" id="ARBA00023014"/>
    </source>
</evidence>
<dbReference type="SUPFAM" id="SSF50692">
    <property type="entry name" value="ADC-like"/>
    <property type="match status" value="1"/>
</dbReference>
<dbReference type="NCBIfam" id="TIGR02166">
    <property type="entry name" value="dmsA_ynfE"/>
    <property type="match status" value="1"/>
</dbReference>
<dbReference type="InterPro" id="IPR006963">
    <property type="entry name" value="Mopterin_OxRdtase_4Fe-4S_dom"/>
</dbReference>
<proteinExistence type="inferred from homology"/>
<dbReference type="Pfam" id="PF10518">
    <property type="entry name" value="TAT_signal"/>
    <property type="match status" value="1"/>
</dbReference>
<dbReference type="Gene3D" id="2.40.40.20">
    <property type="match status" value="1"/>
</dbReference>
<keyword evidence="10" id="KW-0411">Iron-sulfur</keyword>
<dbReference type="PROSITE" id="PS51669">
    <property type="entry name" value="4FE4S_MOW_BIS_MGD"/>
    <property type="match status" value="1"/>
</dbReference>
<evidence type="ECO:0000256" key="6">
    <source>
        <dbReference type="ARBA" id="ARBA00022723"/>
    </source>
</evidence>
<evidence type="ECO:0000256" key="9">
    <source>
        <dbReference type="ARBA" id="ARBA00023004"/>
    </source>
</evidence>
<dbReference type="InterPro" id="IPR006656">
    <property type="entry name" value="Mopterin_OxRdtase"/>
</dbReference>